<dbReference type="EMBL" id="CYZV01000019">
    <property type="protein sequence ID" value="CUO28778.1"/>
    <property type="molecule type" value="Genomic_DNA"/>
</dbReference>
<evidence type="ECO:0000256" key="1">
    <source>
        <dbReference type="SAM" id="Coils"/>
    </source>
</evidence>
<feature type="coiled-coil region" evidence="1">
    <location>
        <begin position="59"/>
        <end position="86"/>
    </location>
</feature>
<evidence type="ECO:0000313" key="3">
    <source>
        <dbReference type="Proteomes" id="UP000095558"/>
    </source>
</evidence>
<organism evidence="2 3">
    <name type="scientific">Clostridium disporicum</name>
    <dbReference type="NCBI Taxonomy" id="84024"/>
    <lineage>
        <taxon>Bacteria</taxon>
        <taxon>Bacillati</taxon>
        <taxon>Bacillota</taxon>
        <taxon>Clostridia</taxon>
        <taxon>Eubacteriales</taxon>
        <taxon>Clostridiaceae</taxon>
        <taxon>Clostridium</taxon>
    </lineage>
</organism>
<dbReference type="OrthoDB" id="1937019at2"/>
<dbReference type="AlphaFoldDB" id="A0A174DX33"/>
<reference evidence="2 3" key="1">
    <citation type="submission" date="2015-09" db="EMBL/GenBank/DDBJ databases">
        <authorList>
            <consortium name="Pathogen Informatics"/>
        </authorList>
    </citation>
    <scope>NUCLEOTIDE SEQUENCE [LARGE SCALE GENOMIC DNA]</scope>
    <source>
        <strain evidence="2 3">2789STDY5834855</strain>
    </source>
</reference>
<proteinExistence type="predicted"/>
<protein>
    <submittedName>
        <fullName evidence="2">Uncharacterized protein</fullName>
    </submittedName>
</protein>
<evidence type="ECO:0000313" key="2">
    <source>
        <dbReference type="EMBL" id="CUO28778.1"/>
    </source>
</evidence>
<keyword evidence="1" id="KW-0175">Coiled coil</keyword>
<gene>
    <name evidence="2" type="ORF">ERS852470_01915</name>
</gene>
<sequence length="308" mass="35226">MGIFDIFNKKKNNVEKVEHKVPEYYGVTSDLLGEVEDLASKYLVDESMLDIYSKDKLEVKYLNEARQELEEALKNLNKSLEEYYDNEYTIASATKEKDKTFPYSLEALVVLFNNSLDLYAENESAWDTLNLAYNKCNGKLNKVKEVLSDDEAIQKFTGLKPIVKEEEKIEETEVTNEESNEEVASDASVVVENISDDVDGDIIVNTDKIKVYFIRISRNEDDALNLNLCIENKTDKNVVVESKEVIVDGRSTEPVFNCNISAETRVFDKMIFNTNVDQLVNLECSITMKDSNTNELLEECKVSMFKEN</sequence>
<dbReference type="RefSeq" id="WP_055276597.1">
    <property type="nucleotide sequence ID" value="NZ_CYZV01000019.1"/>
</dbReference>
<dbReference type="Proteomes" id="UP000095558">
    <property type="component" value="Unassembled WGS sequence"/>
</dbReference>
<name>A0A174DX33_9CLOT</name>
<accession>A0A174DX33</accession>